<evidence type="ECO:0000256" key="8">
    <source>
        <dbReference type="ARBA" id="ARBA00022989"/>
    </source>
</evidence>
<dbReference type="KEGG" id="lug:FPZ22_00375"/>
<keyword evidence="11" id="KW-0966">Cell projection</keyword>
<evidence type="ECO:0000256" key="7">
    <source>
        <dbReference type="ARBA" id="ARBA00022779"/>
    </source>
</evidence>
<keyword evidence="11" id="KW-0282">Flagellum</keyword>
<evidence type="ECO:0000256" key="6">
    <source>
        <dbReference type="ARBA" id="ARBA00022692"/>
    </source>
</evidence>
<dbReference type="GO" id="GO:0009425">
    <property type="term" value="C:bacterial-type flagellum basal body"/>
    <property type="evidence" value="ECO:0007669"/>
    <property type="project" value="InterPro"/>
</dbReference>
<keyword evidence="7 10" id="KW-0283">Flagellar rotation</keyword>
<keyword evidence="10" id="KW-0997">Cell inner membrane</keyword>
<keyword evidence="4" id="KW-1003">Cell membrane</keyword>
<evidence type="ECO:0000256" key="2">
    <source>
        <dbReference type="ARBA" id="ARBA00004162"/>
    </source>
</evidence>
<accession>A0A518N0V3</accession>
<reference evidence="11 12" key="1">
    <citation type="submission" date="2019-07" db="EMBL/GenBank/DDBJ databases">
        <title>Full genome sequence of Luteimonas sp. Gr-4.</title>
        <authorList>
            <person name="Im W.-T."/>
        </authorList>
    </citation>
    <scope>NUCLEOTIDE SEQUENCE [LARGE SCALE GENOMIC DNA]</scope>
    <source>
        <strain evidence="11 12">Gr-4</strain>
    </source>
</reference>
<keyword evidence="6 10" id="KW-0812">Transmembrane</keyword>
<keyword evidence="5 10" id="KW-0145">Chemotaxis</keyword>
<name>A0A518N0V3_9GAMM</name>
<evidence type="ECO:0000256" key="1">
    <source>
        <dbReference type="ARBA" id="ARBA00002254"/>
    </source>
</evidence>
<dbReference type="Pfam" id="PF03748">
    <property type="entry name" value="FliL"/>
    <property type="match status" value="1"/>
</dbReference>
<dbReference type="GO" id="GO:0071978">
    <property type="term" value="P:bacterial-type flagellum-dependent swarming motility"/>
    <property type="evidence" value="ECO:0007669"/>
    <property type="project" value="TreeGrafter"/>
</dbReference>
<comment type="similarity">
    <text evidence="3 10">Belongs to the FliL family.</text>
</comment>
<dbReference type="PANTHER" id="PTHR35091">
    <property type="entry name" value="FLAGELLAR PROTEIN FLIL"/>
    <property type="match status" value="1"/>
</dbReference>
<evidence type="ECO:0000256" key="10">
    <source>
        <dbReference type="RuleBase" id="RU364125"/>
    </source>
</evidence>
<evidence type="ECO:0000256" key="4">
    <source>
        <dbReference type="ARBA" id="ARBA00022475"/>
    </source>
</evidence>
<dbReference type="Proteomes" id="UP000316584">
    <property type="component" value="Chromosome"/>
</dbReference>
<protein>
    <recommendedName>
        <fullName evidence="10">Flagellar protein FliL</fullName>
    </recommendedName>
</protein>
<organism evidence="11 12">
    <name type="scientific">Luteimonas granuli</name>
    <dbReference type="NCBI Taxonomy" id="1176533"/>
    <lineage>
        <taxon>Bacteria</taxon>
        <taxon>Pseudomonadati</taxon>
        <taxon>Pseudomonadota</taxon>
        <taxon>Gammaproteobacteria</taxon>
        <taxon>Lysobacterales</taxon>
        <taxon>Lysobacteraceae</taxon>
        <taxon>Luteimonas</taxon>
    </lineage>
</organism>
<comment type="function">
    <text evidence="1 10">Controls the rotational direction of flagella during chemotaxis.</text>
</comment>
<dbReference type="OrthoDB" id="5616092at2"/>
<gene>
    <name evidence="11" type="ORF">FPZ22_00375</name>
</gene>
<dbReference type="InterPro" id="IPR005503">
    <property type="entry name" value="FliL"/>
</dbReference>
<keyword evidence="12" id="KW-1185">Reference proteome</keyword>
<evidence type="ECO:0000313" key="11">
    <source>
        <dbReference type="EMBL" id="QDW65546.1"/>
    </source>
</evidence>
<dbReference type="GO" id="GO:0006935">
    <property type="term" value="P:chemotaxis"/>
    <property type="evidence" value="ECO:0007669"/>
    <property type="project" value="UniProtKB-KW"/>
</dbReference>
<dbReference type="GO" id="GO:0005886">
    <property type="term" value="C:plasma membrane"/>
    <property type="evidence" value="ECO:0007669"/>
    <property type="project" value="UniProtKB-SubCell"/>
</dbReference>
<keyword evidence="11" id="KW-0969">Cilium</keyword>
<evidence type="ECO:0000256" key="9">
    <source>
        <dbReference type="ARBA" id="ARBA00023136"/>
    </source>
</evidence>
<dbReference type="EMBL" id="CP042218">
    <property type="protein sequence ID" value="QDW65546.1"/>
    <property type="molecule type" value="Genomic_DNA"/>
</dbReference>
<feature type="transmembrane region" description="Helical" evidence="10">
    <location>
        <begin position="27"/>
        <end position="48"/>
    </location>
</feature>
<dbReference type="PANTHER" id="PTHR35091:SF2">
    <property type="entry name" value="FLAGELLAR PROTEIN FLIL"/>
    <property type="match status" value="1"/>
</dbReference>
<keyword evidence="8 10" id="KW-1133">Transmembrane helix</keyword>
<evidence type="ECO:0000313" key="12">
    <source>
        <dbReference type="Proteomes" id="UP000316584"/>
    </source>
</evidence>
<proteinExistence type="inferred from homology"/>
<evidence type="ECO:0000256" key="3">
    <source>
        <dbReference type="ARBA" id="ARBA00008281"/>
    </source>
</evidence>
<comment type="subcellular location">
    <subcellularLocation>
        <location evidence="10">Cell inner membrane</location>
    </subcellularLocation>
    <subcellularLocation>
        <location evidence="2">Cell membrane</location>
        <topology evidence="2">Single-pass membrane protein</topology>
    </subcellularLocation>
</comment>
<sequence>MKGTGSQPVSNVAPAEERPRKRKIGRLVLAAVLALVIVGGGGLAWYMFTGQQDPAESLPPKADYLALSPAFVVNLEESSGGPRYLQVEVQLVTRDPAATAQLQHHAPALRARLLMLFAQQTREALSSREGKEALQARALEEVRALMVAETGQPQADALLFTSFVTQ</sequence>
<dbReference type="AlphaFoldDB" id="A0A518N0V3"/>
<evidence type="ECO:0000256" key="5">
    <source>
        <dbReference type="ARBA" id="ARBA00022500"/>
    </source>
</evidence>
<keyword evidence="9 10" id="KW-0472">Membrane</keyword>